<dbReference type="EMBL" id="CAJHIA010000009">
    <property type="protein sequence ID" value="CAD6443120.1"/>
    <property type="molecule type" value="Genomic_DNA"/>
</dbReference>
<organism evidence="2 3">
    <name type="scientific">Sclerotinia trifoliorum</name>
    <dbReference type="NCBI Taxonomy" id="28548"/>
    <lineage>
        <taxon>Eukaryota</taxon>
        <taxon>Fungi</taxon>
        <taxon>Dikarya</taxon>
        <taxon>Ascomycota</taxon>
        <taxon>Pezizomycotina</taxon>
        <taxon>Leotiomycetes</taxon>
        <taxon>Helotiales</taxon>
        <taxon>Sclerotiniaceae</taxon>
        <taxon>Sclerotinia</taxon>
    </lineage>
</organism>
<evidence type="ECO:0000313" key="2">
    <source>
        <dbReference type="EMBL" id="CAD6443120.1"/>
    </source>
</evidence>
<evidence type="ECO:0000256" key="1">
    <source>
        <dbReference type="SAM" id="MobiDB-lite"/>
    </source>
</evidence>
<comment type="caution">
    <text evidence="2">The sequence shown here is derived from an EMBL/GenBank/DDBJ whole genome shotgun (WGS) entry which is preliminary data.</text>
</comment>
<name>A0A8H2VRN1_9HELO</name>
<keyword evidence="3" id="KW-1185">Reference proteome</keyword>
<evidence type="ECO:0000313" key="3">
    <source>
        <dbReference type="Proteomes" id="UP000624404"/>
    </source>
</evidence>
<feature type="region of interest" description="Disordered" evidence="1">
    <location>
        <begin position="53"/>
        <end position="93"/>
    </location>
</feature>
<proteinExistence type="predicted"/>
<dbReference type="OrthoDB" id="3556265at2759"/>
<dbReference type="AlphaFoldDB" id="A0A8H2VRN1"/>
<reference evidence="2" key="1">
    <citation type="submission" date="2020-10" db="EMBL/GenBank/DDBJ databases">
        <authorList>
            <person name="Kusch S."/>
        </authorList>
    </citation>
    <scope>NUCLEOTIDE SEQUENCE</scope>
    <source>
        <strain evidence="2">SwB9</strain>
    </source>
</reference>
<gene>
    <name evidence="2" type="ORF">SCLTRI_LOCUS2912</name>
</gene>
<protein>
    <submittedName>
        <fullName evidence="2">C4ec5f86-dec6-472e-aff0-4ba1e4c4735f</fullName>
    </submittedName>
</protein>
<accession>A0A8H2VRN1</accession>
<dbReference type="Proteomes" id="UP000624404">
    <property type="component" value="Unassembled WGS sequence"/>
</dbReference>
<sequence>MTGNDLNQIITFIHRIVSRQYPNVAQNVFAFILERNVWRCCSATAAISPAATSPIEPLPRANAPPANEASPKASNVALPVRRRPSPDLDENAAADNNVPGAVLAAPPVNSTQAITPMAHFLPKGMVIEDRDRSLEWTQDSVTIRLAVERRFVASKDFRGQPQFGWEPSGYPRFSMITYAINARRAMKGGSDHTL</sequence>